<dbReference type="AlphaFoldDB" id="A0A7S2S4X3"/>
<protein>
    <recommendedName>
        <fullName evidence="8">Vesicle transport protein</fullName>
    </recommendedName>
</protein>
<feature type="transmembrane region" description="Helical" evidence="8">
    <location>
        <begin position="93"/>
        <end position="113"/>
    </location>
</feature>
<dbReference type="GO" id="GO:0012505">
    <property type="term" value="C:endomembrane system"/>
    <property type="evidence" value="ECO:0007669"/>
    <property type="project" value="UniProtKB-ARBA"/>
</dbReference>
<keyword evidence="5 8" id="KW-1133">Transmembrane helix</keyword>
<dbReference type="GO" id="GO:0005737">
    <property type="term" value="C:cytoplasm"/>
    <property type="evidence" value="ECO:0007669"/>
    <property type="project" value="UniProtKB-ARBA"/>
</dbReference>
<dbReference type="PANTHER" id="PTHR23137:SF6">
    <property type="entry name" value="VESICLE TRANSPORT PROTEIN"/>
    <property type="match status" value="1"/>
</dbReference>
<comment type="subcellular location">
    <subcellularLocation>
        <location evidence="1 8">Membrane</location>
        <topology evidence="1 8">Multi-pass membrane protein</topology>
    </subcellularLocation>
</comment>
<organism evidence="9">
    <name type="scientific">Mucochytrium quahogii</name>
    <dbReference type="NCBI Taxonomy" id="96639"/>
    <lineage>
        <taxon>Eukaryota</taxon>
        <taxon>Sar</taxon>
        <taxon>Stramenopiles</taxon>
        <taxon>Bigyra</taxon>
        <taxon>Labyrinthulomycetes</taxon>
        <taxon>Thraustochytrida</taxon>
        <taxon>Thraustochytriidae</taxon>
        <taxon>Mucochytrium</taxon>
    </lineage>
</organism>
<evidence type="ECO:0000256" key="1">
    <source>
        <dbReference type="ARBA" id="ARBA00004141"/>
    </source>
</evidence>
<evidence type="ECO:0000256" key="7">
    <source>
        <dbReference type="ARBA" id="ARBA00025800"/>
    </source>
</evidence>
<dbReference type="EMBL" id="HBHK01016500">
    <property type="protein sequence ID" value="CAD9689631.1"/>
    <property type="molecule type" value="Transcribed_RNA"/>
</dbReference>
<dbReference type="InterPro" id="IPR011691">
    <property type="entry name" value="Vesicle_transpt_SFT2"/>
</dbReference>
<evidence type="ECO:0000256" key="8">
    <source>
        <dbReference type="RuleBase" id="RU363111"/>
    </source>
</evidence>
<dbReference type="InterPro" id="IPR007305">
    <property type="entry name" value="Vesicle_transpt_Got1/SFT2"/>
</dbReference>
<gene>
    <name evidence="9" type="ORF">QSP1433_LOCUS10317</name>
</gene>
<comment type="similarity">
    <text evidence="7 8">Belongs to the SFT2 family.</text>
</comment>
<evidence type="ECO:0000256" key="5">
    <source>
        <dbReference type="ARBA" id="ARBA00022989"/>
    </source>
</evidence>
<name>A0A7S2S4X3_9STRA</name>
<dbReference type="Pfam" id="PF04178">
    <property type="entry name" value="Got1"/>
    <property type="match status" value="1"/>
</dbReference>
<evidence type="ECO:0000256" key="2">
    <source>
        <dbReference type="ARBA" id="ARBA00022448"/>
    </source>
</evidence>
<accession>A0A7S2S4X3</accession>
<evidence type="ECO:0000256" key="6">
    <source>
        <dbReference type="ARBA" id="ARBA00023136"/>
    </source>
</evidence>
<keyword evidence="6 8" id="KW-0472">Membrane</keyword>
<keyword evidence="4 8" id="KW-0653">Protein transport</keyword>
<keyword evidence="2 8" id="KW-0813">Transport</keyword>
<reference evidence="9" key="1">
    <citation type="submission" date="2021-01" db="EMBL/GenBank/DDBJ databases">
        <authorList>
            <person name="Corre E."/>
            <person name="Pelletier E."/>
            <person name="Niang G."/>
            <person name="Scheremetjew M."/>
            <person name="Finn R."/>
            <person name="Kale V."/>
            <person name="Holt S."/>
            <person name="Cochrane G."/>
            <person name="Meng A."/>
            <person name="Brown T."/>
            <person name="Cohen L."/>
        </authorList>
    </citation>
    <scope>NUCLEOTIDE SEQUENCE</scope>
    <source>
        <strain evidence="9">NY070348D</strain>
    </source>
</reference>
<dbReference type="GO" id="GO:0015031">
    <property type="term" value="P:protein transport"/>
    <property type="evidence" value="ECO:0007669"/>
    <property type="project" value="UniProtKB-KW"/>
</dbReference>
<sequence>MSWLFGNSSNGDVGNVDDVESGGGSGFFSAVPSFGGGGDDNESADDDSCSWCVDLSYQTRLYGFMICFGLGTFLSISSSFFVGSILLGKPGKFVVPYTLGNVFSLSSSAFFVGPKRFAQTMFTETRRAASIIYLISLALTLFVALYLHFEMLTFLCIVVQFASYLWLMASYIPFGRRMLSSMTSSAISMVSS</sequence>
<feature type="transmembrane region" description="Helical" evidence="8">
    <location>
        <begin position="152"/>
        <end position="174"/>
    </location>
</feature>
<keyword evidence="3 8" id="KW-0812">Transmembrane</keyword>
<dbReference type="GO" id="GO:0016020">
    <property type="term" value="C:membrane"/>
    <property type="evidence" value="ECO:0007669"/>
    <property type="project" value="UniProtKB-SubCell"/>
</dbReference>
<evidence type="ECO:0000256" key="4">
    <source>
        <dbReference type="ARBA" id="ARBA00022927"/>
    </source>
</evidence>
<evidence type="ECO:0000256" key="3">
    <source>
        <dbReference type="ARBA" id="ARBA00022692"/>
    </source>
</evidence>
<feature type="transmembrane region" description="Helical" evidence="8">
    <location>
        <begin position="125"/>
        <end position="146"/>
    </location>
</feature>
<dbReference type="PANTHER" id="PTHR23137">
    <property type="entry name" value="VESICLE TRANSPORT PROTEIN-RELATED"/>
    <property type="match status" value="1"/>
</dbReference>
<comment type="function">
    <text evidence="8">May be involved in fusion of retrograde transport vesicles derived from an endocytic compartment with the Golgi complex.</text>
</comment>
<dbReference type="GO" id="GO:0016192">
    <property type="term" value="P:vesicle-mediated transport"/>
    <property type="evidence" value="ECO:0007669"/>
    <property type="project" value="InterPro"/>
</dbReference>
<evidence type="ECO:0000313" key="9">
    <source>
        <dbReference type="EMBL" id="CAD9689631.1"/>
    </source>
</evidence>
<feature type="transmembrane region" description="Helical" evidence="8">
    <location>
        <begin position="61"/>
        <end position="87"/>
    </location>
</feature>
<proteinExistence type="inferred from homology"/>